<evidence type="ECO:0000256" key="1">
    <source>
        <dbReference type="SAM" id="MobiDB-lite"/>
    </source>
</evidence>
<feature type="compositionally biased region" description="Polar residues" evidence="1">
    <location>
        <begin position="257"/>
        <end position="270"/>
    </location>
</feature>
<keyword evidence="3" id="KW-1185">Reference proteome</keyword>
<dbReference type="HOGENOM" id="CLU_731781_0_0_1"/>
<dbReference type="EMBL" id="KL198017">
    <property type="protein sequence ID" value="KDQ21095.1"/>
    <property type="molecule type" value="Genomic_DNA"/>
</dbReference>
<feature type="region of interest" description="Disordered" evidence="1">
    <location>
        <begin position="226"/>
        <end position="283"/>
    </location>
</feature>
<dbReference type="Proteomes" id="UP000027195">
    <property type="component" value="Unassembled WGS sequence"/>
</dbReference>
<gene>
    <name evidence="2" type="ORF">BOTBODRAFT_27094</name>
</gene>
<dbReference type="OrthoDB" id="5378975at2759"/>
<dbReference type="STRING" id="930990.A0A067N2A6"/>
<organism evidence="2 3">
    <name type="scientific">Botryobasidium botryosum (strain FD-172 SS1)</name>
    <dbReference type="NCBI Taxonomy" id="930990"/>
    <lineage>
        <taxon>Eukaryota</taxon>
        <taxon>Fungi</taxon>
        <taxon>Dikarya</taxon>
        <taxon>Basidiomycota</taxon>
        <taxon>Agaricomycotina</taxon>
        <taxon>Agaricomycetes</taxon>
        <taxon>Cantharellales</taxon>
        <taxon>Botryobasidiaceae</taxon>
        <taxon>Botryobasidium</taxon>
    </lineage>
</organism>
<dbReference type="PANTHER" id="PTHR38698">
    <property type="entry name" value="EXPRESSED PROTEIN"/>
    <property type="match status" value="1"/>
</dbReference>
<protein>
    <submittedName>
        <fullName evidence="2">Uncharacterized protein</fullName>
    </submittedName>
</protein>
<accession>A0A067N2A6</accession>
<sequence length="378" mass="40494">MDDDFSFGIAVWQDAPVSPSQKDASPHNSIPTTSAIVDDSAFDDFDDFRDPIAASTSAAITADDDDFGDFGDFGDVDDNGFGDVGAAFPAADDFASGTFQPLPAAPDVWEPLRLDPLPSALELNERVQSILSPLWAHIDPEKIMTSEDIRQVEGLGQVLVTPESREVYHTLLQSPLPSFASRPINWTRSRIRRQHLISLGIPVNLDEVLPQASKNALPMMHITTSVVPRPMSAPPGPRSSPSTPLQRAGTPLAGTPRSGTPQPGQNSGRYTPQRPAASTLALGPKPKLDQAKADELLALSPESLILLPLPALQTHLDSLREMTATASSLLSHLLQTRDALQLDSETYNGLIAELVTEAQKMKGGKGRQVSGKRGSAYG</sequence>
<reference evidence="3" key="1">
    <citation type="journal article" date="2014" name="Proc. Natl. Acad. Sci. U.S.A.">
        <title>Extensive sampling of basidiomycete genomes demonstrates inadequacy of the white-rot/brown-rot paradigm for wood decay fungi.</title>
        <authorList>
            <person name="Riley R."/>
            <person name="Salamov A.A."/>
            <person name="Brown D.W."/>
            <person name="Nagy L.G."/>
            <person name="Floudas D."/>
            <person name="Held B.W."/>
            <person name="Levasseur A."/>
            <person name="Lombard V."/>
            <person name="Morin E."/>
            <person name="Otillar R."/>
            <person name="Lindquist E.A."/>
            <person name="Sun H."/>
            <person name="LaButti K.M."/>
            <person name="Schmutz J."/>
            <person name="Jabbour D."/>
            <person name="Luo H."/>
            <person name="Baker S.E."/>
            <person name="Pisabarro A.G."/>
            <person name="Walton J.D."/>
            <person name="Blanchette R.A."/>
            <person name="Henrissat B."/>
            <person name="Martin F."/>
            <person name="Cullen D."/>
            <person name="Hibbett D.S."/>
            <person name="Grigoriev I.V."/>
        </authorList>
    </citation>
    <scope>NUCLEOTIDE SEQUENCE [LARGE SCALE GENOMIC DNA]</scope>
    <source>
        <strain evidence="3">FD-172 SS1</strain>
    </source>
</reference>
<dbReference type="Pfam" id="PF17104">
    <property type="entry name" value="YBL010C_LAA2"/>
    <property type="match status" value="1"/>
</dbReference>
<proteinExistence type="predicted"/>
<name>A0A067N2A6_BOTB1</name>
<evidence type="ECO:0000313" key="3">
    <source>
        <dbReference type="Proteomes" id="UP000027195"/>
    </source>
</evidence>
<dbReference type="InParanoid" id="A0A067N2A6"/>
<dbReference type="AlphaFoldDB" id="A0A067N2A6"/>
<dbReference type="PANTHER" id="PTHR38698:SF1">
    <property type="entry name" value="FUNGAL PROTEIN"/>
    <property type="match status" value="1"/>
</dbReference>
<dbReference type="InterPro" id="IPR031355">
    <property type="entry name" value="YBL010C/LAA2-like"/>
</dbReference>
<evidence type="ECO:0000313" key="2">
    <source>
        <dbReference type="EMBL" id="KDQ21095.1"/>
    </source>
</evidence>